<reference evidence="2 3" key="1">
    <citation type="submission" date="2018-09" db="EMBL/GenBank/DDBJ databases">
        <title>Metagenome Assembled Genomes from an Advanced Water Purification Facility.</title>
        <authorList>
            <person name="Stamps B.W."/>
            <person name="Spear J.R."/>
        </authorList>
    </citation>
    <scope>NUCLEOTIDE SEQUENCE [LARGE SCALE GENOMIC DNA]</scope>
    <source>
        <strain evidence="2">Bin_63_2</strain>
    </source>
</reference>
<name>A0A5C7J992_9BACT</name>
<dbReference type="EMBL" id="SSDS01000032">
    <property type="protein sequence ID" value="TXG77943.1"/>
    <property type="molecule type" value="Genomic_DNA"/>
</dbReference>
<evidence type="ECO:0008006" key="4">
    <source>
        <dbReference type="Google" id="ProtNLM"/>
    </source>
</evidence>
<keyword evidence="1" id="KW-0812">Transmembrane</keyword>
<gene>
    <name evidence="2" type="ORF">E6Q11_01930</name>
</gene>
<protein>
    <recommendedName>
        <fullName evidence="4">LytR family transcriptional regulator</fullName>
    </recommendedName>
</protein>
<dbReference type="Proteomes" id="UP000321026">
    <property type="component" value="Unassembled WGS sequence"/>
</dbReference>
<evidence type="ECO:0000256" key="1">
    <source>
        <dbReference type="SAM" id="Phobius"/>
    </source>
</evidence>
<keyword evidence="1" id="KW-1133">Transmembrane helix</keyword>
<evidence type="ECO:0000313" key="2">
    <source>
        <dbReference type="EMBL" id="TXG77943.1"/>
    </source>
</evidence>
<evidence type="ECO:0000313" key="3">
    <source>
        <dbReference type="Proteomes" id="UP000321026"/>
    </source>
</evidence>
<organism evidence="2 3">
    <name type="scientific">Candidatus Dojkabacteria bacterium</name>
    <dbReference type="NCBI Taxonomy" id="2099670"/>
    <lineage>
        <taxon>Bacteria</taxon>
        <taxon>Candidatus Dojkabacteria</taxon>
    </lineage>
</organism>
<proteinExistence type="predicted"/>
<keyword evidence="1" id="KW-0472">Membrane</keyword>
<sequence>MARTTKINPATATVSTETGSGKALPIIVILASLLFVALAVAGYFYYQYRQSPKVQSAEEIKNLKEEIGAIFELPTDEEPTLATVTDREKLAEQPFFQKAENGDKVLIYSNSGRAVLYRPSAKKIIDVTTVNVTKPEPEVPVETPSVAPSPEVSEQSSVPAIIRVALYNGSIEVGVTNSIESVLRAAVPNAAVVTKETAVKNDYQKTLVIDVSGANGAAALSVASAVGGEVGGLPAGEKAPADADVLVIVGNDR</sequence>
<dbReference type="AlphaFoldDB" id="A0A5C7J992"/>
<accession>A0A5C7J992</accession>
<comment type="caution">
    <text evidence="2">The sequence shown here is derived from an EMBL/GenBank/DDBJ whole genome shotgun (WGS) entry which is preliminary data.</text>
</comment>
<feature type="transmembrane region" description="Helical" evidence="1">
    <location>
        <begin position="23"/>
        <end position="46"/>
    </location>
</feature>